<keyword evidence="3" id="KW-0808">Transferase</keyword>
<dbReference type="Proteomes" id="UP000503820">
    <property type="component" value="Unassembled WGS sequence"/>
</dbReference>
<dbReference type="PANTHER" id="PTHR46390">
    <property type="entry name" value="MANNOSE-1-PHOSPHATE GUANYLYLTRANSFERASE"/>
    <property type="match status" value="1"/>
</dbReference>
<dbReference type="EMBL" id="BLVP01000008">
    <property type="protein sequence ID" value="GFM37293.1"/>
    <property type="molecule type" value="Genomic_DNA"/>
</dbReference>
<dbReference type="InterPro" id="IPR029044">
    <property type="entry name" value="Nucleotide-diphossugar_trans"/>
</dbReference>
<sequence>MLFADTLARCMSIAGALPPLIVCNNDHRFLVSEQMRNGQVAGRLVLEPCGRDTAPAVAVTALMALEQDPVLLVTPADHCIADAHAFARTVATAGERAAQGRMVCLGVTPTCAHTGYGYIRTGEQAAPGVLAVNRFVEKPDPATAESFVASGGYLWNCGVFLFRASVYLQELERHAPEILRECREAVAGSYSDLDFIRLGEEAFRRCPARSIDYAVMEHAQDMEVVPFDGQWSDLGSWAALHAVQPRDGNGNGLFGDVLAEGCSGSYVRSSDRLVVGLGLKDLTVVETKDAVLVAANDALDDLKTAIGQLDRAGRRETQEHTVVYRPWGSFESIVAGDRFQVKRIVVKPGEVLSLQRHFHRAEHWVVVRGTARIVNGDEEFILCEDESTYIPLGHVHRLENPGKIPLELIEVQTGSYLGEDDIVRLEDKYSRTAG</sequence>
<dbReference type="GO" id="GO:0000271">
    <property type="term" value="P:polysaccharide biosynthetic process"/>
    <property type="evidence" value="ECO:0007669"/>
    <property type="project" value="InterPro"/>
</dbReference>
<dbReference type="PANTHER" id="PTHR46390:SF1">
    <property type="entry name" value="MANNOSE-1-PHOSPHATE GUANYLYLTRANSFERASE"/>
    <property type="match status" value="1"/>
</dbReference>
<dbReference type="InterPro" id="IPR005835">
    <property type="entry name" value="NTP_transferase_dom"/>
</dbReference>
<dbReference type="Gene3D" id="2.60.120.10">
    <property type="entry name" value="Jelly Rolls"/>
    <property type="match status" value="1"/>
</dbReference>
<evidence type="ECO:0000259" key="9">
    <source>
        <dbReference type="Pfam" id="PF00483"/>
    </source>
</evidence>
<evidence type="ECO:0000256" key="2">
    <source>
        <dbReference type="ARBA" id="ARBA00012387"/>
    </source>
</evidence>
<dbReference type="SUPFAM" id="SSF51182">
    <property type="entry name" value="RmlC-like cupins"/>
    <property type="match status" value="1"/>
</dbReference>
<keyword evidence="5" id="KW-0547">Nucleotide-binding</keyword>
<name>A0A7J0BUB3_9BACT</name>
<comment type="caution">
    <text evidence="12">The sequence shown here is derived from an EMBL/GenBank/DDBJ whole genome shotgun (WGS) entry which is preliminary data.</text>
</comment>
<evidence type="ECO:0000259" key="10">
    <source>
        <dbReference type="Pfam" id="PF01050"/>
    </source>
</evidence>
<dbReference type="CDD" id="cd02213">
    <property type="entry name" value="cupin_PMI_typeII_C"/>
    <property type="match status" value="1"/>
</dbReference>
<dbReference type="InterPro" id="IPR006375">
    <property type="entry name" value="Man1P_GuaTrfase/Man6P_Isoase"/>
</dbReference>
<dbReference type="GO" id="GO:0004475">
    <property type="term" value="F:mannose-1-phosphate guanylyltransferase (GTP) activity"/>
    <property type="evidence" value="ECO:0007669"/>
    <property type="project" value="UniProtKB-EC"/>
</dbReference>
<dbReference type="AlphaFoldDB" id="A0A7J0BUB3"/>
<dbReference type="FunFam" id="2.60.120.10:FF:000032">
    <property type="entry name" value="Mannose-1-phosphate guanylyltransferase/mannose-6-phosphate isomerase"/>
    <property type="match status" value="1"/>
</dbReference>
<evidence type="ECO:0000256" key="3">
    <source>
        <dbReference type="ARBA" id="ARBA00022679"/>
    </source>
</evidence>
<dbReference type="GO" id="GO:0005525">
    <property type="term" value="F:GTP binding"/>
    <property type="evidence" value="ECO:0007669"/>
    <property type="project" value="UniProtKB-KW"/>
</dbReference>
<dbReference type="SUPFAM" id="SSF53448">
    <property type="entry name" value="Nucleotide-diphospho-sugar transferases"/>
    <property type="match status" value="1"/>
</dbReference>
<keyword evidence="13" id="KW-1185">Reference proteome</keyword>
<feature type="domain" description="Mannose-6-phosphate isomerase type II C-terminal" evidence="10">
    <location>
        <begin position="313"/>
        <end position="427"/>
    </location>
</feature>
<dbReference type="CDD" id="cd02509">
    <property type="entry name" value="GDP-M1P_Guanylyltransferase"/>
    <property type="match status" value="1"/>
</dbReference>
<evidence type="ECO:0000256" key="1">
    <source>
        <dbReference type="ARBA" id="ARBA00006115"/>
    </source>
</evidence>
<evidence type="ECO:0000313" key="13">
    <source>
        <dbReference type="Proteomes" id="UP000503820"/>
    </source>
</evidence>
<evidence type="ECO:0000256" key="6">
    <source>
        <dbReference type="ARBA" id="ARBA00023134"/>
    </source>
</evidence>
<keyword evidence="4" id="KW-0548">Nucleotidyltransferase</keyword>
<dbReference type="InterPro" id="IPR051161">
    <property type="entry name" value="Mannose-6P_isomerase_type2"/>
</dbReference>
<feature type="domain" description="Nucleotidyl transferase" evidence="9">
    <location>
        <begin position="3"/>
        <end position="245"/>
    </location>
</feature>
<accession>A0A7J0BUB3</accession>
<feature type="domain" description="MannoseP isomerase/GMP-like beta-helix" evidence="11">
    <location>
        <begin position="264"/>
        <end position="309"/>
    </location>
</feature>
<dbReference type="Pfam" id="PF22640">
    <property type="entry name" value="ManC_GMP_beta-helix"/>
    <property type="match status" value="1"/>
</dbReference>
<protein>
    <recommendedName>
        <fullName evidence="2">mannose-1-phosphate guanylyltransferase</fullName>
        <ecNumber evidence="2">2.7.7.13</ecNumber>
    </recommendedName>
</protein>
<dbReference type="Gene3D" id="3.90.550.10">
    <property type="entry name" value="Spore Coat Polysaccharide Biosynthesis Protein SpsA, Chain A"/>
    <property type="match status" value="1"/>
</dbReference>
<evidence type="ECO:0000256" key="7">
    <source>
        <dbReference type="ARBA" id="ARBA00047343"/>
    </source>
</evidence>
<dbReference type="InterPro" id="IPR049577">
    <property type="entry name" value="GMPP_N"/>
</dbReference>
<dbReference type="NCBIfam" id="TIGR01479">
    <property type="entry name" value="GMP_PMI"/>
    <property type="match status" value="1"/>
</dbReference>
<proteinExistence type="inferred from homology"/>
<dbReference type="EC" id="2.7.7.13" evidence="2"/>
<dbReference type="InterPro" id="IPR054566">
    <property type="entry name" value="ManC/GMP-like_b-helix"/>
</dbReference>
<dbReference type="InterPro" id="IPR011051">
    <property type="entry name" value="RmlC_Cupin_sf"/>
</dbReference>
<organism evidence="12 13">
    <name type="scientific">Desulfovibrio psychrotolerans</name>
    <dbReference type="NCBI Taxonomy" id="415242"/>
    <lineage>
        <taxon>Bacteria</taxon>
        <taxon>Pseudomonadati</taxon>
        <taxon>Thermodesulfobacteriota</taxon>
        <taxon>Desulfovibrionia</taxon>
        <taxon>Desulfovibrionales</taxon>
        <taxon>Desulfovibrionaceae</taxon>
        <taxon>Desulfovibrio</taxon>
    </lineage>
</organism>
<evidence type="ECO:0000256" key="4">
    <source>
        <dbReference type="ARBA" id="ARBA00022695"/>
    </source>
</evidence>
<dbReference type="Pfam" id="PF00483">
    <property type="entry name" value="NTP_transferase"/>
    <property type="match status" value="1"/>
</dbReference>
<evidence type="ECO:0000256" key="8">
    <source>
        <dbReference type="RuleBase" id="RU004190"/>
    </source>
</evidence>
<dbReference type="Pfam" id="PF01050">
    <property type="entry name" value="MannoseP_isomer"/>
    <property type="match status" value="1"/>
</dbReference>
<dbReference type="GO" id="GO:0009298">
    <property type="term" value="P:GDP-mannose biosynthetic process"/>
    <property type="evidence" value="ECO:0007669"/>
    <property type="project" value="TreeGrafter"/>
</dbReference>
<dbReference type="InterPro" id="IPR001538">
    <property type="entry name" value="Man6P_isomerase-2_C"/>
</dbReference>
<comment type="similarity">
    <text evidence="1 8">Belongs to the mannose-6-phosphate isomerase type 2 family.</text>
</comment>
<gene>
    <name evidence="12" type="primary">manC_2</name>
    <name evidence="12" type="ORF">DSM19430T_19770</name>
</gene>
<evidence type="ECO:0000259" key="11">
    <source>
        <dbReference type="Pfam" id="PF22640"/>
    </source>
</evidence>
<evidence type="ECO:0000256" key="5">
    <source>
        <dbReference type="ARBA" id="ARBA00022741"/>
    </source>
</evidence>
<dbReference type="InterPro" id="IPR014710">
    <property type="entry name" value="RmlC-like_jellyroll"/>
</dbReference>
<evidence type="ECO:0000313" key="12">
    <source>
        <dbReference type="EMBL" id="GFM37293.1"/>
    </source>
</evidence>
<comment type="catalytic activity">
    <reaction evidence="7">
        <text>alpha-D-mannose 1-phosphate + GTP + H(+) = GDP-alpha-D-mannose + diphosphate</text>
        <dbReference type="Rhea" id="RHEA:15229"/>
        <dbReference type="ChEBI" id="CHEBI:15378"/>
        <dbReference type="ChEBI" id="CHEBI:33019"/>
        <dbReference type="ChEBI" id="CHEBI:37565"/>
        <dbReference type="ChEBI" id="CHEBI:57527"/>
        <dbReference type="ChEBI" id="CHEBI:58409"/>
        <dbReference type="EC" id="2.7.7.13"/>
    </reaction>
</comment>
<reference evidence="12 13" key="1">
    <citation type="submission" date="2020-05" db="EMBL/GenBank/DDBJ databases">
        <title>Draft genome sequence of Desulfovibrio psychrotolerans JS1T.</title>
        <authorList>
            <person name="Ueno A."/>
            <person name="Tamazawa S."/>
            <person name="Tamamura S."/>
            <person name="Murakami T."/>
            <person name="Kiyama T."/>
            <person name="Inomata H."/>
            <person name="Amano Y."/>
            <person name="Miyakawa K."/>
            <person name="Tamaki H."/>
            <person name="Naganuma T."/>
            <person name="Kaneko K."/>
        </authorList>
    </citation>
    <scope>NUCLEOTIDE SEQUENCE [LARGE SCALE GENOMIC DNA]</scope>
    <source>
        <strain evidence="12 13">JS1</strain>
    </source>
</reference>
<keyword evidence="6" id="KW-0342">GTP-binding</keyword>